<feature type="non-terminal residue" evidence="4">
    <location>
        <position position="272"/>
    </location>
</feature>
<keyword evidence="2" id="KW-1133">Transmembrane helix</keyword>
<dbReference type="Proteomes" id="UP001642464">
    <property type="component" value="Unassembled WGS sequence"/>
</dbReference>
<keyword evidence="2" id="KW-0472">Membrane</keyword>
<dbReference type="InterPro" id="IPR011992">
    <property type="entry name" value="EF-hand-dom_pair"/>
</dbReference>
<gene>
    <name evidence="4" type="ORF">SCF082_LOCUS52375</name>
</gene>
<reference evidence="4 5" key="1">
    <citation type="submission" date="2024-02" db="EMBL/GenBank/DDBJ databases">
        <authorList>
            <person name="Chen Y."/>
            <person name="Shah S."/>
            <person name="Dougan E. K."/>
            <person name="Thang M."/>
            <person name="Chan C."/>
        </authorList>
    </citation>
    <scope>NUCLEOTIDE SEQUENCE [LARGE SCALE GENOMIC DNA]</scope>
</reference>
<proteinExistence type="predicted"/>
<feature type="transmembrane region" description="Helical" evidence="2">
    <location>
        <begin position="202"/>
        <end position="224"/>
    </location>
</feature>
<comment type="caution">
    <text evidence="4">The sequence shown here is derived from an EMBL/GenBank/DDBJ whole genome shotgun (WGS) entry which is preliminary data.</text>
</comment>
<evidence type="ECO:0000313" key="4">
    <source>
        <dbReference type="EMBL" id="CAK9112978.1"/>
    </source>
</evidence>
<evidence type="ECO:0000256" key="2">
    <source>
        <dbReference type="SAM" id="Phobius"/>
    </source>
</evidence>
<dbReference type="PROSITE" id="PS00018">
    <property type="entry name" value="EF_HAND_1"/>
    <property type="match status" value="1"/>
</dbReference>
<dbReference type="InterPro" id="IPR018247">
    <property type="entry name" value="EF_Hand_1_Ca_BS"/>
</dbReference>
<evidence type="ECO:0000256" key="1">
    <source>
        <dbReference type="ARBA" id="ARBA00022837"/>
    </source>
</evidence>
<dbReference type="InterPro" id="IPR002048">
    <property type="entry name" value="EF_hand_dom"/>
</dbReference>
<dbReference type="SUPFAM" id="SSF47473">
    <property type="entry name" value="EF-hand"/>
    <property type="match status" value="1"/>
</dbReference>
<feature type="domain" description="EF-hand" evidence="3">
    <location>
        <begin position="150"/>
        <end position="185"/>
    </location>
</feature>
<dbReference type="PROSITE" id="PS50222">
    <property type="entry name" value="EF_HAND_2"/>
    <property type="match status" value="1"/>
</dbReference>
<name>A0ABP0SKR6_9DINO</name>
<keyword evidence="1" id="KW-0106">Calcium</keyword>
<evidence type="ECO:0000259" key="3">
    <source>
        <dbReference type="PROSITE" id="PS50222"/>
    </source>
</evidence>
<dbReference type="EMBL" id="CAXAMM010044073">
    <property type="protein sequence ID" value="CAK9112978.1"/>
    <property type="molecule type" value="Genomic_DNA"/>
</dbReference>
<organism evidence="4 5">
    <name type="scientific">Durusdinium trenchii</name>
    <dbReference type="NCBI Taxonomy" id="1381693"/>
    <lineage>
        <taxon>Eukaryota</taxon>
        <taxon>Sar</taxon>
        <taxon>Alveolata</taxon>
        <taxon>Dinophyceae</taxon>
        <taxon>Suessiales</taxon>
        <taxon>Symbiodiniaceae</taxon>
        <taxon>Durusdinium</taxon>
    </lineage>
</organism>
<keyword evidence="2" id="KW-0812">Transmembrane</keyword>
<dbReference type="Gene3D" id="1.10.238.10">
    <property type="entry name" value="EF-hand"/>
    <property type="match status" value="1"/>
</dbReference>
<keyword evidence="5" id="KW-1185">Reference proteome</keyword>
<sequence>MQKNIVEKTSEVSLHIFKEALKMAEFTLPPSSVEALWYSADKAQMAGNKAQERASLRQVKDLEDRLVMYLSNGMFYEALRNLIVNELHVPSLHVLDGKEIKAAFKQVDEKTGCCGIIDPHEVSELLLLLSQEGMDLSVVLHSFDQLRLHLDPEAVQDAFMMVDTNCDDKIDLTEFLSLIDRLVEDVLPDAIFEYMGLQRHQIFWGVILKVMTILTMFLFVFVSLNAFHVDVGEKAASAGSSSIRAALAGLALLGLRSDMSPEYMEKQANIAK</sequence>
<protein>
    <submittedName>
        <fullName evidence="4">EF-hand domain-containing protein</fullName>
    </submittedName>
</protein>
<accession>A0ABP0SKR6</accession>
<evidence type="ECO:0000313" key="5">
    <source>
        <dbReference type="Proteomes" id="UP001642464"/>
    </source>
</evidence>